<accession>A0A0D7A340</accession>
<evidence type="ECO:0000313" key="1">
    <source>
        <dbReference type="EMBL" id="KIY44306.1"/>
    </source>
</evidence>
<protein>
    <submittedName>
        <fullName evidence="1">Uncharacterized protein</fullName>
    </submittedName>
</protein>
<name>A0A0D7A340_9AGAR</name>
<organism evidence="1 2">
    <name type="scientific">Fistulina hepatica ATCC 64428</name>
    <dbReference type="NCBI Taxonomy" id="1128425"/>
    <lineage>
        <taxon>Eukaryota</taxon>
        <taxon>Fungi</taxon>
        <taxon>Dikarya</taxon>
        <taxon>Basidiomycota</taxon>
        <taxon>Agaricomycotina</taxon>
        <taxon>Agaricomycetes</taxon>
        <taxon>Agaricomycetidae</taxon>
        <taxon>Agaricales</taxon>
        <taxon>Fistulinaceae</taxon>
        <taxon>Fistulina</taxon>
    </lineage>
</organism>
<dbReference type="AlphaFoldDB" id="A0A0D7A340"/>
<sequence length="260" mass="28969">MSTSCPLSEILPTISLLSAPCIQAAQTVKRLTVSAADRKDCTKANAEQQKELNAAIINIHKLITKHAAKIAEEYDVKKEKTAQSVARKNTSPLKANDFLSHCKIMIKLIKGMWCHTGIEGFFVVVSSDVGLTLNPYWYFFCPKLEDYMKIASQKWQTRHVGQLMQSFAMAGCDVLALSGCPTAKKCKFLKRDISLRINKVLIKVTGNPSASMEYIQYEPLSCPSTLGNAIGKLEKVCNALINKTCKFHKISAEEKKQRYC</sequence>
<proteinExistence type="predicted"/>
<dbReference type="EMBL" id="KN882092">
    <property type="protein sequence ID" value="KIY44306.1"/>
    <property type="molecule type" value="Genomic_DNA"/>
</dbReference>
<dbReference type="OrthoDB" id="3253416at2759"/>
<gene>
    <name evidence="1" type="ORF">FISHEDRAFT_77501</name>
</gene>
<reference evidence="1 2" key="1">
    <citation type="journal article" date="2015" name="Fungal Genet. Biol.">
        <title>Evolution of novel wood decay mechanisms in Agaricales revealed by the genome sequences of Fistulina hepatica and Cylindrobasidium torrendii.</title>
        <authorList>
            <person name="Floudas D."/>
            <person name="Held B.W."/>
            <person name="Riley R."/>
            <person name="Nagy L.G."/>
            <person name="Koehler G."/>
            <person name="Ransdell A.S."/>
            <person name="Younus H."/>
            <person name="Chow J."/>
            <person name="Chiniquy J."/>
            <person name="Lipzen A."/>
            <person name="Tritt A."/>
            <person name="Sun H."/>
            <person name="Haridas S."/>
            <person name="LaButti K."/>
            <person name="Ohm R.A."/>
            <person name="Kues U."/>
            <person name="Blanchette R.A."/>
            <person name="Grigoriev I.V."/>
            <person name="Minto R.E."/>
            <person name="Hibbett D.S."/>
        </authorList>
    </citation>
    <scope>NUCLEOTIDE SEQUENCE [LARGE SCALE GENOMIC DNA]</scope>
    <source>
        <strain evidence="1 2">ATCC 64428</strain>
    </source>
</reference>
<keyword evidence="2" id="KW-1185">Reference proteome</keyword>
<dbReference type="Proteomes" id="UP000054144">
    <property type="component" value="Unassembled WGS sequence"/>
</dbReference>
<evidence type="ECO:0000313" key="2">
    <source>
        <dbReference type="Proteomes" id="UP000054144"/>
    </source>
</evidence>